<keyword evidence="2" id="KW-0238">DNA-binding</keyword>
<dbReference type="Pfam" id="PF12833">
    <property type="entry name" value="HTH_18"/>
    <property type="match status" value="1"/>
</dbReference>
<dbReference type="InterPro" id="IPR018060">
    <property type="entry name" value="HTH_AraC"/>
</dbReference>
<dbReference type="InterPro" id="IPR003313">
    <property type="entry name" value="AraC-bd"/>
</dbReference>
<evidence type="ECO:0000313" key="7">
    <source>
        <dbReference type="Proteomes" id="UP000823617"/>
    </source>
</evidence>
<evidence type="ECO:0000313" key="6">
    <source>
        <dbReference type="EMBL" id="MBO8456252.1"/>
    </source>
</evidence>
<dbReference type="PANTHER" id="PTHR43280">
    <property type="entry name" value="ARAC-FAMILY TRANSCRIPTIONAL REGULATOR"/>
    <property type="match status" value="1"/>
</dbReference>
<dbReference type="EMBL" id="JADIMK010000077">
    <property type="protein sequence ID" value="MBO8456252.1"/>
    <property type="molecule type" value="Genomic_DNA"/>
</dbReference>
<reference evidence="6" key="2">
    <citation type="journal article" date="2021" name="PeerJ">
        <title>Extensive microbial diversity within the chicken gut microbiome revealed by metagenomics and culture.</title>
        <authorList>
            <person name="Gilroy R."/>
            <person name="Ravi A."/>
            <person name="Getino M."/>
            <person name="Pursley I."/>
            <person name="Horton D.L."/>
            <person name="Alikhan N.F."/>
            <person name="Baker D."/>
            <person name="Gharbi K."/>
            <person name="Hall N."/>
            <person name="Watson M."/>
            <person name="Adriaenssens E.M."/>
            <person name="Foster-Nyarko E."/>
            <person name="Jarju S."/>
            <person name="Secka A."/>
            <person name="Antonio M."/>
            <person name="Oren A."/>
            <person name="Chaudhuri R.R."/>
            <person name="La Ragione R."/>
            <person name="Hildebrand F."/>
            <person name="Pallen M.J."/>
        </authorList>
    </citation>
    <scope>NUCLEOTIDE SEQUENCE</scope>
    <source>
        <strain evidence="6">B1-3475</strain>
    </source>
</reference>
<feature type="coiled-coil region" evidence="4">
    <location>
        <begin position="136"/>
        <end position="163"/>
    </location>
</feature>
<dbReference type="GO" id="GO:0043565">
    <property type="term" value="F:sequence-specific DNA binding"/>
    <property type="evidence" value="ECO:0007669"/>
    <property type="project" value="InterPro"/>
</dbReference>
<reference evidence="6" key="1">
    <citation type="submission" date="2020-10" db="EMBL/GenBank/DDBJ databases">
        <authorList>
            <person name="Gilroy R."/>
        </authorList>
    </citation>
    <scope>NUCLEOTIDE SEQUENCE</scope>
    <source>
        <strain evidence="6">B1-3475</strain>
    </source>
</reference>
<dbReference type="Proteomes" id="UP000823617">
    <property type="component" value="Unassembled WGS sequence"/>
</dbReference>
<dbReference type="SUPFAM" id="SSF46689">
    <property type="entry name" value="Homeodomain-like"/>
    <property type="match status" value="1"/>
</dbReference>
<accession>A0A9D9HLW3</accession>
<dbReference type="PROSITE" id="PS01124">
    <property type="entry name" value="HTH_ARAC_FAMILY_2"/>
    <property type="match status" value="1"/>
</dbReference>
<keyword evidence="1" id="KW-0805">Transcription regulation</keyword>
<evidence type="ECO:0000256" key="2">
    <source>
        <dbReference type="ARBA" id="ARBA00023125"/>
    </source>
</evidence>
<dbReference type="Pfam" id="PF02311">
    <property type="entry name" value="AraC_binding"/>
    <property type="match status" value="1"/>
</dbReference>
<evidence type="ECO:0000256" key="3">
    <source>
        <dbReference type="ARBA" id="ARBA00023163"/>
    </source>
</evidence>
<proteinExistence type="predicted"/>
<organism evidence="6 7">
    <name type="scientific">Candidatus Cryptobacteroides intestinigallinarum</name>
    <dbReference type="NCBI Taxonomy" id="2840767"/>
    <lineage>
        <taxon>Bacteria</taxon>
        <taxon>Pseudomonadati</taxon>
        <taxon>Bacteroidota</taxon>
        <taxon>Bacteroidia</taxon>
        <taxon>Bacteroidales</taxon>
        <taxon>Candidatus Cryptobacteroides</taxon>
    </lineage>
</organism>
<dbReference type="SUPFAM" id="SSF51215">
    <property type="entry name" value="Regulatory protein AraC"/>
    <property type="match status" value="1"/>
</dbReference>
<dbReference type="InterPro" id="IPR009057">
    <property type="entry name" value="Homeodomain-like_sf"/>
</dbReference>
<comment type="caution">
    <text evidence="6">The sequence shown here is derived from an EMBL/GenBank/DDBJ whole genome shotgun (WGS) entry which is preliminary data.</text>
</comment>
<dbReference type="SMART" id="SM00342">
    <property type="entry name" value="HTH_ARAC"/>
    <property type="match status" value="1"/>
</dbReference>
<evidence type="ECO:0000256" key="1">
    <source>
        <dbReference type="ARBA" id="ARBA00023015"/>
    </source>
</evidence>
<dbReference type="AlphaFoldDB" id="A0A9D9HLW3"/>
<sequence>MKEKPEKQVEIIDVGDLIDVGKSHSIKNFYISSQSLKYKFFREGFTFVFNGFSVGLCLAGHCRMRISGRNYDIVAGSLMILSPNQLTEIVSVSEDFQQRSIIVSLDVILEFPSPVDLNIMNSALKYPVIPLQDHKAEHLSEYYDFLEKQYEETENSYREEISKTLLYALMLEICDIFRSVSGEIGEVARPKPEKLTDDFLLLLTKYYRTEHEVAFYADRLNRTPKYLSSAIKRLSGRSVSDWISSTLISEIKLLLKVTDKTVLEISEDLNFSSPSVFVQFFRRNTGITPLQYRKQQ</sequence>
<gene>
    <name evidence="6" type="ORF">IAC08_07620</name>
</gene>
<evidence type="ECO:0000256" key="4">
    <source>
        <dbReference type="SAM" id="Coils"/>
    </source>
</evidence>
<protein>
    <submittedName>
        <fullName evidence="6">AraC family transcriptional regulator</fullName>
    </submittedName>
</protein>
<dbReference type="InterPro" id="IPR037923">
    <property type="entry name" value="HTH-like"/>
</dbReference>
<dbReference type="Gene3D" id="1.10.10.60">
    <property type="entry name" value="Homeodomain-like"/>
    <property type="match status" value="1"/>
</dbReference>
<keyword evidence="3" id="KW-0804">Transcription</keyword>
<keyword evidence="4" id="KW-0175">Coiled coil</keyword>
<evidence type="ECO:0000259" key="5">
    <source>
        <dbReference type="PROSITE" id="PS01124"/>
    </source>
</evidence>
<dbReference type="PANTHER" id="PTHR43280:SF32">
    <property type="entry name" value="TRANSCRIPTIONAL REGULATORY PROTEIN"/>
    <property type="match status" value="1"/>
</dbReference>
<feature type="domain" description="HTH araC/xylS-type" evidence="5">
    <location>
        <begin position="197"/>
        <end position="295"/>
    </location>
</feature>
<dbReference type="GO" id="GO:0003700">
    <property type="term" value="F:DNA-binding transcription factor activity"/>
    <property type="evidence" value="ECO:0007669"/>
    <property type="project" value="InterPro"/>
</dbReference>
<name>A0A9D9HLW3_9BACT</name>